<evidence type="ECO:0000256" key="1">
    <source>
        <dbReference type="ARBA" id="ARBA00001946"/>
    </source>
</evidence>
<evidence type="ECO:0000259" key="10">
    <source>
        <dbReference type="Pfam" id="PF04715"/>
    </source>
</evidence>
<dbReference type="InterPro" id="IPR006805">
    <property type="entry name" value="Anth_synth_I_N"/>
</dbReference>
<reference evidence="11 12" key="1">
    <citation type="submission" date="2019-03" db="EMBL/GenBank/DDBJ databases">
        <title>Genomic Encyclopedia of Archaeal and Bacterial Type Strains, Phase II (KMG-II): from individual species to whole genera.</title>
        <authorList>
            <person name="Goeker M."/>
        </authorList>
    </citation>
    <scope>NUCLEOTIDE SEQUENCE [LARGE SCALE GENOMIC DNA]</scope>
    <source>
        <strain evidence="11 12">DSM 22554</strain>
    </source>
</reference>
<feature type="domain" description="Anthranilate synthase component I N-terminal" evidence="10">
    <location>
        <begin position="16"/>
        <end position="162"/>
    </location>
</feature>
<proteinExistence type="predicted"/>
<keyword evidence="4" id="KW-0479">Metal-binding</keyword>
<feature type="domain" description="Chorismate-utilising enzyme C-terminal" evidence="9">
    <location>
        <begin position="204"/>
        <end position="455"/>
    </location>
</feature>
<comment type="caution">
    <text evidence="11">The sequence shown here is derived from an EMBL/GenBank/DDBJ whole genome shotgun (WGS) entry which is preliminary data.</text>
</comment>
<comment type="catalytic activity">
    <reaction evidence="8">
        <text>chorismate + L-glutamine = anthranilate + pyruvate + L-glutamate + H(+)</text>
        <dbReference type="Rhea" id="RHEA:21732"/>
        <dbReference type="ChEBI" id="CHEBI:15361"/>
        <dbReference type="ChEBI" id="CHEBI:15378"/>
        <dbReference type="ChEBI" id="CHEBI:16567"/>
        <dbReference type="ChEBI" id="CHEBI:29748"/>
        <dbReference type="ChEBI" id="CHEBI:29985"/>
        <dbReference type="ChEBI" id="CHEBI:58359"/>
        <dbReference type="EC" id="4.1.3.27"/>
    </reaction>
</comment>
<dbReference type="EMBL" id="SMGO01000002">
    <property type="protein sequence ID" value="TCK83091.1"/>
    <property type="molecule type" value="Genomic_DNA"/>
</dbReference>
<dbReference type="GO" id="GO:0004049">
    <property type="term" value="F:anthranilate synthase activity"/>
    <property type="evidence" value="ECO:0007669"/>
    <property type="project" value="UniProtKB-EC"/>
</dbReference>
<dbReference type="PANTHER" id="PTHR11236:SF48">
    <property type="entry name" value="ISOCHORISMATE SYNTHASE MENF"/>
    <property type="match status" value="1"/>
</dbReference>
<dbReference type="PANTHER" id="PTHR11236">
    <property type="entry name" value="AMINOBENZOATE/ANTHRANILATE SYNTHASE"/>
    <property type="match status" value="1"/>
</dbReference>
<comment type="cofactor">
    <cofactor evidence="1">
        <name>Mg(2+)</name>
        <dbReference type="ChEBI" id="CHEBI:18420"/>
    </cofactor>
</comment>
<sequence length="475" mass="54017">MKQINIKTSYKKMLADTTTPVSIYLRLRDIFPNSLLLESSDYHSRENNMSYVCCIPIAGIKLDKDELEISYPDGEVVSKPADSINLRQEVSDFCSSFTGDKDAEFKFISNGLFGYFTFDTISHFEDITLTTEADPGRGIPFMQYNIYQYVIAIDHFKNELYLFEHRATDDEPYGLERIEYLIQNKDFPDYHFSLNGEEQSNLTDQEFKDTVEVMREHIFRGDVFQIVPSRAFSRSFRGDEFNVYRALRSINPSPYLFYFDYGDFKLFGSSPESQLTIKNNEAAIYPIAGTFKRSGNDVEDKQIAESLKNDPKESAEHVMLVDLARNDLSKHCESVKVQSFKESQNYSHVIHLVSKVTGQVLPGVNPFDIVGDTFPAGTLSGSPKHKALTLIDKYENLQRSFYSGAIGYMGFNGDFNHAIIIRSFLSKQNTLHYQAGAGIVADSVAESELKEVDNKIAALRKALEFAETINKRSDK</sequence>
<dbReference type="InterPro" id="IPR015890">
    <property type="entry name" value="Chorismate_C"/>
</dbReference>
<gene>
    <name evidence="11" type="ORF">C8N28_1678</name>
</gene>
<dbReference type="Pfam" id="PF00425">
    <property type="entry name" value="Chorismate_bind"/>
    <property type="match status" value="1"/>
</dbReference>
<organism evidence="11 12">
    <name type="scientific">Albibacterium bauzanense</name>
    <dbReference type="NCBI Taxonomy" id="653929"/>
    <lineage>
        <taxon>Bacteria</taxon>
        <taxon>Pseudomonadati</taxon>
        <taxon>Bacteroidota</taxon>
        <taxon>Sphingobacteriia</taxon>
        <taxon>Sphingobacteriales</taxon>
        <taxon>Sphingobacteriaceae</taxon>
        <taxon>Albibacterium</taxon>
    </lineage>
</organism>
<dbReference type="InterPro" id="IPR005801">
    <property type="entry name" value="ADC_synthase"/>
</dbReference>
<keyword evidence="6" id="KW-0456">Lyase</keyword>
<evidence type="ECO:0000259" key="9">
    <source>
        <dbReference type="Pfam" id="PF00425"/>
    </source>
</evidence>
<accession>A0A4V6NF33</accession>
<evidence type="ECO:0000256" key="5">
    <source>
        <dbReference type="ARBA" id="ARBA00022842"/>
    </source>
</evidence>
<dbReference type="InterPro" id="IPR019999">
    <property type="entry name" value="Anth_synth_I-like"/>
</dbReference>
<evidence type="ECO:0000313" key="11">
    <source>
        <dbReference type="EMBL" id="TCK83091.1"/>
    </source>
</evidence>
<dbReference type="PRINTS" id="PR00095">
    <property type="entry name" value="ANTSNTHASEI"/>
</dbReference>
<dbReference type="OrthoDB" id="9803598at2"/>
<keyword evidence="5" id="KW-0460">Magnesium</keyword>
<keyword evidence="12" id="KW-1185">Reference proteome</keyword>
<evidence type="ECO:0000256" key="4">
    <source>
        <dbReference type="ARBA" id="ARBA00022723"/>
    </source>
</evidence>
<dbReference type="AlphaFoldDB" id="A0A4V6NF33"/>
<name>A0A4V6NF33_9SPHI</name>
<comment type="function">
    <text evidence="7">Part of a heterotetrameric complex that catalyzes the two-step biosynthesis of anthranilate, an intermediate in the biosynthesis of L-tryptophan. In the first step, the glutamine-binding beta subunit (TrpG) of anthranilate synthase (AS) provides the glutamine amidotransferase activity which generates ammonia as a substrate that, along with chorismate, is used in the second step, catalyzed by the large alpha subunit of AS (TrpE) to produce anthranilate. In the absence of TrpG, TrpE can synthesize anthranilate directly from chorismate and high concentrations of ammonia.</text>
</comment>
<dbReference type="Gene3D" id="3.60.120.10">
    <property type="entry name" value="Anthranilate synthase"/>
    <property type="match status" value="1"/>
</dbReference>
<evidence type="ECO:0000256" key="8">
    <source>
        <dbReference type="ARBA" id="ARBA00047683"/>
    </source>
</evidence>
<dbReference type="RefSeq" id="WP_132223663.1">
    <property type="nucleotide sequence ID" value="NZ_SMGO01000002.1"/>
</dbReference>
<comment type="subunit">
    <text evidence="2">Heterotetramer consisting of two non-identical subunits: a beta subunit (TrpG) and a large alpha subunit (TrpE).</text>
</comment>
<evidence type="ECO:0000256" key="2">
    <source>
        <dbReference type="ARBA" id="ARBA00011575"/>
    </source>
</evidence>
<dbReference type="SUPFAM" id="SSF56322">
    <property type="entry name" value="ADC synthase"/>
    <property type="match status" value="1"/>
</dbReference>
<evidence type="ECO:0000256" key="7">
    <source>
        <dbReference type="ARBA" id="ARBA00025634"/>
    </source>
</evidence>
<evidence type="ECO:0000313" key="12">
    <source>
        <dbReference type="Proteomes" id="UP000294616"/>
    </source>
</evidence>
<evidence type="ECO:0000256" key="6">
    <source>
        <dbReference type="ARBA" id="ARBA00023239"/>
    </source>
</evidence>
<dbReference type="GO" id="GO:0046872">
    <property type="term" value="F:metal ion binding"/>
    <property type="evidence" value="ECO:0007669"/>
    <property type="project" value="UniProtKB-KW"/>
</dbReference>
<dbReference type="Proteomes" id="UP000294616">
    <property type="component" value="Unassembled WGS sequence"/>
</dbReference>
<dbReference type="GO" id="GO:0000162">
    <property type="term" value="P:L-tryptophan biosynthetic process"/>
    <property type="evidence" value="ECO:0007669"/>
    <property type="project" value="TreeGrafter"/>
</dbReference>
<evidence type="ECO:0000256" key="3">
    <source>
        <dbReference type="ARBA" id="ARBA00020653"/>
    </source>
</evidence>
<protein>
    <recommendedName>
        <fullName evidence="3">Anthranilate synthase component 1</fullName>
    </recommendedName>
</protein>
<dbReference type="Pfam" id="PF04715">
    <property type="entry name" value="Anth_synt_I_N"/>
    <property type="match status" value="1"/>
</dbReference>